<dbReference type="Pfam" id="PF16019">
    <property type="entry name" value="CSRNP_N"/>
    <property type="match status" value="1"/>
</dbReference>
<keyword evidence="7" id="KW-0804">Transcription</keyword>
<evidence type="ECO:0000256" key="7">
    <source>
        <dbReference type="ARBA" id="ARBA00023163"/>
    </source>
</evidence>
<feature type="compositionally biased region" description="Basic and acidic residues" evidence="9">
    <location>
        <begin position="17"/>
        <end position="28"/>
    </location>
</feature>
<dbReference type="GO" id="GO:0006915">
    <property type="term" value="P:apoptotic process"/>
    <property type="evidence" value="ECO:0007669"/>
    <property type="project" value="UniProtKB-KW"/>
</dbReference>
<dbReference type="AlphaFoldDB" id="A0A2A6BK50"/>
<evidence type="ECO:0000256" key="4">
    <source>
        <dbReference type="ARBA" id="ARBA00023015"/>
    </source>
</evidence>
<comment type="similarity">
    <text evidence="2">Belongs to the AXUD1 family.</text>
</comment>
<dbReference type="PANTHER" id="PTHR13580">
    <property type="entry name" value="TGF-BETA INDUCED APOPTOSIS PROTEIN"/>
    <property type="match status" value="1"/>
</dbReference>
<dbReference type="OrthoDB" id="5946974at2759"/>
<evidence type="ECO:0000256" key="3">
    <source>
        <dbReference type="ARBA" id="ARBA00022703"/>
    </source>
</evidence>
<evidence type="ECO:0000313" key="10">
    <source>
        <dbReference type="EnsemblMetazoa" id="PPA11369.1"/>
    </source>
</evidence>
<dbReference type="Proteomes" id="UP000005239">
    <property type="component" value="Unassembled WGS sequence"/>
</dbReference>
<evidence type="ECO:0000256" key="6">
    <source>
        <dbReference type="ARBA" id="ARBA00023159"/>
    </source>
</evidence>
<dbReference type="GO" id="GO:0003677">
    <property type="term" value="F:DNA binding"/>
    <property type="evidence" value="ECO:0007669"/>
    <property type="project" value="UniProtKB-KW"/>
</dbReference>
<name>A0A2A6BK50_PRIPA</name>
<feature type="region of interest" description="Disordered" evidence="9">
    <location>
        <begin position="1"/>
        <end position="66"/>
    </location>
</feature>
<reference evidence="10" key="2">
    <citation type="submission" date="2022-06" db="UniProtKB">
        <authorList>
            <consortium name="EnsemblMetazoa"/>
        </authorList>
    </citation>
    <scope>IDENTIFICATION</scope>
    <source>
        <strain evidence="10">PS312</strain>
    </source>
</reference>
<reference evidence="11" key="1">
    <citation type="journal article" date="2008" name="Nat. Genet.">
        <title>The Pristionchus pacificus genome provides a unique perspective on nematode lifestyle and parasitism.</title>
        <authorList>
            <person name="Dieterich C."/>
            <person name="Clifton S.W."/>
            <person name="Schuster L.N."/>
            <person name="Chinwalla A."/>
            <person name="Delehaunty K."/>
            <person name="Dinkelacker I."/>
            <person name="Fulton L."/>
            <person name="Fulton R."/>
            <person name="Godfrey J."/>
            <person name="Minx P."/>
            <person name="Mitreva M."/>
            <person name="Roeseler W."/>
            <person name="Tian H."/>
            <person name="Witte H."/>
            <person name="Yang S.P."/>
            <person name="Wilson R.K."/>
            <person name="Sommer R.J."/>
        </authorList>
    </citation>
    <scope>NUCLEOTIDE SEQUENCE [LARGE SCALE GENOMIC DNA]</scope>
    <source>
        <strain evidence="11">PS312</strain>
    </source>
</reference>
<evidence type="ECO:0000256" key="1">
    <source>
        <dbReference type="ARBA" id="ARBA00004123"/>
    </source>
</evidence>
<evidence type="ECO:0000256" key="9">
    <source>
        <dbReference type="SAM" id="MobiDB-lite"/>
    </source>
</evidence>
<protein>
    <submittedName>
        <fullName evidence="10">CSRNP_N domain-containing protein</fullName>
    </submittedName>
</protein>
<accession>A0A8R1UA04</accession>
<dbReference type="InterPro" id="IPR023260">
    <property type="entry name" value="Cys/Ser-rich_nuc_prot"/>
</dbReference>
<keyword evidence="6" id="KW-0010">Activator</keyword>
<keyword evidence="8" id="KW-0539">Nucleus</keyword>
<accession>A0A2A6BK50</accession>
<evidence type="ECO:0000313" key="11">
    <source>
        <dbReference type="Proteomes" id="UP000005239"/>
    </source>
</evidence>
<sequence length="190" mass="21424">MQLSEDARYRPVSLVTGREREAGEKGATPERPLTRSSPRRKPLCVDVEEEDGRMRRSMAQPLDDKQRRAILKASGVKLPKTQKSALERQPIEAEDEKLETIRQRRRDTAGCSCGAGAGCDPFSCECSRAGITCQMDTMEHGGFPCRCTAADCRNENGRQEFNEVLVRTHWARTLARLRTSEQTVDRRQEG</sequence>
<comment type="subcellular location">
    <subcellularLocation>
        <location evidence="1">Nucleus</location>
    </subcellularLocation>
</comment>
<organism evidence="10 11">
    <name type="scientific">Pristionchus pacificus</name>
    <name type="common">Parasitic nematode worm</name>
    <dbReference type="NCBI Taxonomy" id="54126"/>
    <lineage>
        <taxon>Eukaryota</taxon>
        <taxon>Metazoa</taxon>
        <taxon>Ecdysozoa</taxon>
        <taxon>Nematoda</taxon>
        <taxon>Chromadorea</taxon>
        <taxon>Rhabditida</taxon>
        <taxon>Rhabditina</taxon>
        <taxon>Diplogasteromorpha</taxon>
        <taxon>Diplogasteroidea</taxon>
        <taxon>Neodiplogasteridae</taxon>
        <taxon>Pristionchus</taxon>
    </lineage>
</organism>
<dbReference type="EnsemblMetazoa" id="PPA11369.1">
    <property type="protein sequence ID" value="PPA11369.1"/>
    <property type="gene ID" value="WBGene00100923"/>
</dbReference>
<evidence type="ECO:0000256" key="8">
    <source>
        <dbReference type="ARBA" id="ARBA00023242"/>
    </source>
</evidence>
<dbReference type="InterPro" id="IPR031972">
    <property type="entry name" value="CSRNP_N"/>
</dbReference>
<dbReference type="PANTHER" id="PTHR13580:SF9">
    <property type="entry name" value="AXIN1 UP-REGULATED 1, ISOFORM A"/>
    <property type="match status" value="1"/>
</dbReference>
<evidence type="ECO:0000256" key="5">
    <source>
        <dbReference type="ARBA" id="ARBA00023125"/>
    </source>
</evidence>
<keyword evidence="4" id="KW-0805">Transcription regulation</keyword>
<keyword evidence="5" id="KW-0238">DNA-binding</keyword>
<dbReference type="GO" id="GO:0005634">
    <property type="term" value="C:nucleus"/>
    <property type="evidence" value="ECO:0007669"/>
    <property type="project" value="UniProtKB-SubCell"/>
</dbReference>
<keyword evidence="11" id="KW-1185">Reference proteome</keyword>
<evidence type="ECO:0000256" key="2">
    <source>
        <dbReference type="ARBA" id="ARBA00008548"/>
    </source>
</evidence>
<gene>
    <name evidence="10" type="primary">WBGene00100923</name>
</gene>
<proteinExistence type="inferred from homology"/>
<keyword evidence="3" id="KW-0053">Apoptosis</keyword>